<feature type="region of interest" description="Disordered" evidence="1">
    <location>
        <begin position="189"/>
        <end position="210"/>
    </location>
</feature>
<name>E3NTM6_CAERE</name>
<dbReference type="Proteomes" id="UP000008281">
    <property type="component" value="Unassembled WGS sequence"/>
</dbReference>
<keyword evidence="3" id="KW-1185">Reference proteome</keyword>
<dbReference type="InterPro" id="IPR010982">
    <property type="entry name" value="Lambda_DNA-bd_dom_sf"/>
</dbReference>
<dbReference type="GO" id="GO:0003677">
    <property type="term" value="F:DNA binding"/>
    <property type="evidence" value="ECO:0007669"/>
    <property type="project" value="InterPro"/>
</dbReference>
<dbReference type="AlphaFoldDB" id="E3NTM6"/>
<dbReference type="Gene3D" id="1.10.260.40">
    <property type="entry name" value="lambda repressor-like DNA-binding domains"/>
    <property type="match status" value="1"/>
</dbReference>
<evidence type="ECO:0000313" key="2">
    <source>
        <dbReference type="EMBL" id="EFO92605.1"/>
    </source>
</evidence>
<dbReference type="EMBL" id="DS270244">
    <property type="protein sequence ID" value="EFO92605.1"/>
    <property type="molecule type" value="Genomic_DNA"/>
</dbReference>
<reference evidence="2" key="1">
    <citation type="submission" date="2007-07" db="EMBL/GenBank/DDBJ databases">
        <title>PCAP assembly of the Caenorhabditis remanei genome.</title>
        <authorList>
            <consortium name="The Caenorhabditis remanei Sequencing Consortium"/>
            <person name="Wilson R.K."/>
        </authorList>
    </citation>
    <scope>NUCLEOTIDE SEQUENCE [LARGE SCALE GENOMIC DNA]</scope>
    <source>
        <strain evidence="2">PB4641</strain>
    </source>
</reference>
<gene>
    <name evidence="2" type="ORF">CRE_31632</name>
</gene>
<feature type="compositionally biased region" description="Low complexity" evidence="1">
    <location>
        <begin position="193"/>
        <end position="207"/>
    </location>
</feature>
<dbReference type="GO" id="GO:0005634">
    <property type="term" value="C:nucleus"/>
    <property type="evidence" value="ECO:0007669"/>
    <property type="project" value="UniProtKB-ARBA"/>
</dbReference>
<organism evidence="3">
    <name type="scientific">Caenorhabditis remanei</name>
    <name type="common">Caenorhabditis vulgaris</name>
    <dbReference type="NCBI Taxonomy" id="31234"/>
    <lineage>
        <taxon>Eukaryota</taxon>
        <taxon>Metazoa</taxon>
        <taxon>Ecdysozoa</taxon>
        <taxon>Nematoda</taxon>
        <taxon>Chromadorea</taxon>
        <taxon>Rhabditida</taxon>
        <taxon>Rhabditina</taxon>
        <taxon>Rhabditomorpha</taxon>
        <taxon>Rhabditoidea</taxon>
        <taxon>Rhabditidae</taxon>
        <taxon>Peloderinae</taxon>
        <taxon>Caenorhabditis</taxon>
    </lineage>
</organism>
<dbReference type="HOGENOM" id="CLU_436965_0_0_1"/>
<feature type="region of interest" description="Disordered" evidence="1">
    <location>
        <begin position="313"/>
        <end position="368"/>
    </location>
</feature>
<accession>E3NTM6</accession>
<protein>
    <recommendedName>
        <fullName evidence="4">CUT domain-containing protein</fullName>
    </recommendedName>
</protein>
<feature type="compositionally biased region" description="Basic and acidic residues" evidence="1">
    <location>
        <begin position="349"/>
        <end position="368"/>
    </location>
</feature>
<sequence length="626" mass="73430">MNNMYPENLYNQPGEMGQNPPYFFRNPPPQHHQEPPFMNPNQPHNATGGLQPSEYERMNINHLAFAQEYVLSDIQQNPVLLYHNPHQFIPLAQIPDDQSMRLEVGIQNPNYYQDIQDRRPNLPAPEEDIFSDADKEMLEALQRDYPDEHQVEPTIDAYENIYNDQRDVPAERDAQNEETLGNAEYHEEVLAGPSSTSQHSTSPPKSSRQNQALDYVEQLNKMHKTLNTKKIARKFIQWDGKYPDNRIKLAMTIHTDLDYLNDQIETPVDYSEMNNEQKVMYSRLNNLLRFSNKVIVTILELYEEMAEAWTQKTKKKRGEKYAQNEGASNDRGLDSGNSIRPFDRTQSVSREEALKVSKQLDEPTESVDTRDVAKRVKHLIHLDVVKSTPLATMIGVDLRDFKKHFIDIEDPKEYSEMKGAQKNIFRRLHNWLDCDDAERGKIMNMRYESRNARGKDTRKWENRMKRKSQVQQIPGTDGNQSTSLVKVSQTYLLPTAEPKTERILEIVKKLSKSLEDGDSIDKIHLTEQFRRWTKQWHYSKLRDTLGIGENYQFGAAITKCADKYQQLVCLRFHNWLKEEERMEMLDYHEEVRKVWEKKRGLIMIKKERGMEEQEPLAKKRKCNDLS</sequence>
<evidence type="ECO:0008006" key="4">
    <source>
        <dbReference type="Google" id="ProtNLM"/>
    </source>
</evidence>
<evidence type="ECO:0000313" key="3">
    <source>
        <dbReference type="Proteomes" id="UP000008281"/>
    </source>
</evidence>
<dbReference type="InParanoid" id="E3NTM6"/>
<proteinExistence type="predicted"/>
<evidence type="ECO:0000256" key="1">
    <source>
        <dbReference type="SAM" id="MobiDB-lite"/>
    </source>
</evidence>